<dbReference type="PRINTS" id="PR00419">
    <property type="entry name" value="ADXRDTASE"/>
</dbReference>
<dbReference type="InterPro" id="IPR036188">
    <property type="entry name" value="FAD/NAD-bd_sf"/>
</dbReference>
<feature type="domain" description="Amine oxidase" evidence="2">
    <location>
        <begin position="31"/>
        <end position="310"/>
    </location>
</feature>
<evidence type="ECO:0000313" key="4">
    <source>
        <dbReference type="Proteomes" id="UP000502677"/>
    </source>
</evidence>
<proteinExistence type="predicted"/>
<dbReference type="SUPFAM" id="SSF51905">
    <property type="entry name" value="FAD/NAD(P)-binding domain"/>
    <property type="match status" value="1"/>
</dbReference>
<dbReference type="PANTHER" id="PTHR42923">
    <property type="entry name" value="PROTOPORPHYRINOGEN OXIDASE"/>
    <property type="match status" value="1"/>
</dbReference>
<evidence type="ECO:0000256" key="1">
    <source>
        <dbReference type="SAM" id="MobiDB-lite"/>
    </source>
</evidence>
<protein>
    <submittedName>
        <fullName evidence="3">FAD-dependent oxidoreductase</fullName>
    </submittedName>
</protein>
<dbReference type="Gene3D" id="1.10.3110.10">
    <property type="entry name" value="protoporphyrinogen ix oxidase, domain 3"/>
    <property type="match status" value="1"/>
</dbReference>
<name>A0A6G7XFT5_9MICO</name>
<dbReference type="SUPFAM" id="SSF54373">
    <property type="entry name" value="FAD-linked reductases, C-terminal domain"/>
    <property type="match status" value="1"/>
</dbReference>
<dbReference type="InterPro" id="IPR002937">
    <property type="entry name" value="Amino_oxidase"/>
</dbReference>
<dbReference type="Gene3D" id="3.50.50.60">
    <property type="entry name" value="FAD/NAD(P)-binding domain"/>
    <property type="match status" value="1"/>
</dbReference>
<dbReference type="PANTHER" id="PTHR42923:SF3">
    <property type="entry name" value="PROTOPORPHYRINOGEN OXIDASE"/>
    <property type="match status" value="1"/>
</dbReference>
<dbReference type="Proteomes" id="UP000502677">
    <property type="component" value="Chromosome"/>
</dbReference>
<keyword evidence="4" id="KW-1185">Reference proteome</keyword>
<dbReference type="AlphaFoldDB" id="A0A6G7XFT5"/>
<sequence>MASDVVQSVAAAEAARSRGGFPRVAVIGGGIAGLVAAWELARSGAEVQLFERADRLGGRVCAGQLGGVHFDLGPESYATRGGEVERLLADLGLAGRITATSGGRSWVVSKGRAAPLPPAGAIGIPARPWGAEARRVIGVQGALRCTIEPWLPRSIGKRESSLGGVVRARLGRRTLDRLVAPVVRGIYSANPSALPISAVPGLAQTYVERGSLRAAAQKQRGSARASGAAVAGVRGGVHSVVAYLEQELERLGARIYRETEVAAVRAPKGALFEPDGDSVDAAPHQFTRGFEVVVDGGRVHAVDAVLVTVPGILPVITSDRGHAAEPSKRAASSSDEFVMSDEVSNAEARKGERVGGTTAGPADSSTWVEVIAILVEDERLNAAPRGTGALVAEDARHATPPIAAKALTHANIKWAWLAEQLPMNTHLLRLSYGEHGADAVTLQMPDPAVERLALADAGAILGIDLPEAALKGMARQTHEIPRAGSRPSATPQRAADEPIGAAEQGLGPSLPRGIFATGEWVAGTGFAAVIPSARASARALLATVAPAQPSHP</sequence>
<dbReference type="EMBL" id="CP049863">
    <property type="protein sequence ID" value="QIK63413.1"/>
    <property type="molecule type" value="Genomic_DNA"/>
</dbReference>
<dbReference type="InterPro" id="IPR050464">
    <property type="entry name" value="Zeta_carotene_desat/Oxidored"/>
</dbReference>
<evidence type="ECO:0000313" key="3">
    <source>
        <dbReference type="EMBL" id="QIK63413.1"/>
    </source>
</evidence>
<gene>
    <name evidence="3" type="ORF">G7068_09530</name>
</gene>
<accession>A0A6G7XFT5</accession>
<dbReference type="RefSeq" id="WP_166291494.1">
    <property type="nucleotide sequence ID" value="NZ_CP049863.1"/>
</dbReference>
<reference evidence="3 4" key="1">
    <citation type="submission" date="2020-03" db="EMBL/GenBank/DDBJ databases">
        <title>Leucobacter sp. nov., isolated from beetles.</title>
        <authorList>
            <person name="Hyun D.-W."/>
            <person name="Bae J.-W."/>
        </authorList>
    </citation>
    <scope>NUCLEOTIDE SEQUENCE [LARGE SCALE GENOMIC DNA]</scope>
    <source>
        <strain evidence="3 4">HDW9C</strain>
    </source>
</reference>
<dbReference type="GO" id="GO:0016491">
    <property type="term" value="F:oxidoreductase activity"/>
    <property type="evidence" value="ECO:0007669"/>
    <property type="project" value="InterPro"/>
</dbReference>
<organism evidence="3 4">
    <name type="scientific">Leucobacter viscericola</name>
    <dbReference type="NCBI Taxonomy" id="2714935"/>
    <lineage>
        <taxon>Bacteria</taxon>
        <taxon>Bacillati</taxon>
        <taxon>Actinomycetota</taxon>
        <taxon>Actinomycetes</taxon>
        <taxon>Micrococcales</taxon>
        <taxon>Microbacteriaceae</taxon>
        <taxon>Leucobacter</taxon>
    </lineage>
</organism>
<feature type="region of interest" description="Disordered" evidence="1">
    <location>
        <begin position="475"/>
        <end position="506"/>
    </location>
</feature>
<feature type="region of interest" description="Disordered" evidence="1">
    <location>
        <begin position="320"/>
        <end position="361"/>
    </location>
</feature>
<dbReference type="KEGG" id="lvi:G7068_09530"/>
<dbReference type="Gene3D" id="3.90.660.20">
    <property type="entry name" value="Protoporphyrinogen oxidase, mitochondrial, domain 2"/>
    <property type="match status" value="1"/>
</dbReference>
<dbReference type="Pfam" id="PF01593">
    <property type="entry name" value="Amino_oxidase"/>
    <property type="match status" value="1"/>
</dbReference>
<evidence type="ECO:0000259" key="2">
    <source>
        <dbReference type="Pfam" id="PF01593"/>
    </source>
</evidence>